<evidence type="ECO:0000256" key="1">
    <source>
        <dbReference type="ARBA" id="ARBA00004453"/>
    </source>
</evidence>
<accession>A0A3P3VPA4</accession>
<evidence type="ECO:0000256" key="4">
    <source>
        <dbReference type="ARBA" id="ARBA00022490"/>
    </source>
</evidence>
<comment type="caution">
    <text evidence="7">The sequence shown here is derived from an EMBL/GenBank/DDBJ whole genome shotgun (WGS) entry which is preliminary data.</text>
</comment>
<keyword evidence="5 6" id="KW-0233">DNA recombination</keyword>
<dbReference type="GO" id="GO:0006310">
    <property type="term" value="P:DNA recombination"/>
    <property type="evidence" value="ECO:0007669"/>
    <property type="project" value="UniProtKB-UniRule"/>
</dbReference>
<dbReference type="PANTHER" id="PTHR38103">
    <property type="entry name" value="RECOMBINATION-ASSOCIATED PROTEIN RDGC"/>
    <property type="match status" value="1"/>
</dbReference>
<dbReference type="Proteomes" id="UP000280792">
    <property type="component" value="Unassembled WGS sequence"/>
</dbReference>
<comment type="similarity">
    <text evidence="2 6">Belongs to the RdgC family.</text>
</comment>
<gene>
    <name evidence="6 7" type="primary">rdgC</name>
    <name evidence="7" type="ORF">D0544_03460</name>
</gene>
<name>A0A3P3VPA4_9GAMM</name>
<evidence type="ECO:0000256" key="6">
    <source>
        <dbReference type="HAMAP-Rule" id="MF_00194"/>
    </source>
</evidence>
<dbReference type="InterPro" id="IPR007476">
    <property type="entry name" value="RdgC"/>
</dbReference>
<reference evidence="7 8" key="2">
    <citation type="submission" date="2018-12" db="EMBL/GenBank/DDBJ databases">
        <title>Simiduia agarivorans gen. nov., sp. nov., a marine, agarolytic bacterium isolated from shallow coastal water from Keelung, Taiwan.</title>
        <authorList>
            <person name="Shieh W.Y."/>
        </authorList>
    </citation>
    <scope>NUCLEOTIDE SEQUENCE [LARGE SCALE GENOMIC DNA]</scope>
    <source>
        <strain evidence="7 8">GTF-13</strain>
    </source>
</reference>
<keyword evidence="8" id="KW-1185">Reference proteome</keyword>
<dbReference type="GO" id="GO:0003690">
    <property type="term" value="F:double-stranded DNA binding"/>
    <property type="evidence" value="ECO:0007669"/>
    <property type="project" value="TreeGrafter"/>
</dbReference>
<dbReference type="Pfam" id="PF04381">
    <property type="entry name" value="RdgC"/>
    <property type="match status" value="1"/>
</dbReference>
<comment type="function">
    <text evidence="6">May be involved in recombination.</text>
</comment>
<reference evidence="7 8" key="1">
    <citation type="submission" date="2018-08" db="EMBL/GenBank/DDBJ databases">
        <authorList>
            <person name="Khan S.A."/>
        </authorList>
    </citation>
    <scope>NUCLEOTIDE SEQUENCE [LARGE SCALE GENOMIC DNA]</scope>
    <source>
        <strain evidence="7 8">GTF-13</strain>
    </source>
</reference>
<proteinExistence type="inferred from homology"/>
<dbReference type="HAMAP" id="MF_00194">
    <property type="entry name" value="RdgC"/>
    <property type="match status" value="1"/>
</dbReference>
<evidence type="ECO:0000256" key="2">
    <source>
        <dbReference type="ARBA" id="ARBA00008657"/>
    </source>
</evidence>
<dbReference type="EMBL" id="QWEZ01000001">
    <property type="protein sequence ID" value="RRJ84187.1"/>
    <property type="molecule type" value="Genomic_DNA"/>
</dbReference>
<dbReference type="GO" id="GO:0000018">
    <property type="term" value="P:regulation of DNA recombination"/>
    <property type="evidence" value="ECO:0007669"/>
    <property type="project" value="TreeGrafter"/>
</dbReference>
<dbReference type="NCBIfam" id="NF001464">
    <property type="entry name" value="PRK00321.1-5"/>
    <property type="match status" value="1"/>
</dbReference>
<organism evidence="7 8">
    <name type="scientific">Aestuariirhabdus litorea</name>
    <dbReference type="NCBI Taxonomy" id="2528527"/>
    <lineage>
        <taxon>Bacteria</taxon>
        <taxon>Pseudomonadati</taxon>
        <taxon>Pseudomonadota</taxon>
        <taxon>Gammaproteobacteria</taxon>
        <taxon>Oceanospirillales</taxon>
        <taxon>Aestuariirhabdaceae</taxon>
        <taxon>Aestuariirhabdus</taxon>
    </lineage>
</organism>
<dbReference type="RefSeq" id="WP_125014614.1">
    <property type="nucleotide sequence ID" value="NZ_QWEZ01000001.1"/>
</dbReference>
<evidence type="ECO:0000256" key="3">
    <source>
        <dbReference type="ARBA" id="ARBA00022296"/>
    </source>
</evidence>
<evidence type="ECO:0000313" key="7">
    <source>
        <dbReference type="EMBL" id="RRJ84187.1"/>
    </source>
</evidence>
<dbReference type="PANTHER" id="PTHR38103:SF1">
    <property type="entry name" value="RECOMBINATION-ASSOCIATED PROTEIN RDGC"/>
    <property type="match status" value="1"/>
</dbReference>
<protein>
    <recommendedName>
        <fullName evidence="3 6">Recombination-associated protein RdgC</fullName>
    </recommendedName>
</protein>
<dbReference type="GO" id="GO:0005737">
    <property type="term" value="C:cytoplasm"/>
    <property type="evidence" value="ECO:0007669"/>
    <property type="project" value="UniProtKB-UniRule"/>
</dbReference>
<dbReference type="AlphaFoldDB" id="A0A3P3VPA4"/>
<dbReference type="GO" id="GO:0043590">
    <property type="term" value="C:bacterial nucleoid"/>
    <property type="evidence" value="ECO:0007669"/>
    <property type="project" value="TreeGrafter"/>
</dbReference>
<comment type="subcellular location">
    <subcellularLocation>
        <location evidence="1 6">Cytoplasm</location>
        <location evidence="1 6">Nucleoid</location>
    </subcellularLocation>
</comment>
<keyword evidence="4 6" id="KW-0963">Cytoplasm</keyword>
<sequence>MWFKNLIIYRFTKPFTESAESLEAQLSEGRFRPCGKQELSSYGWVEPLGKQSDQLVHSTNGFLMLCARKEDRLLPASVVRERVAEKVQEIEAAEHRKVYKKERDSFKEEITFDLLPRAFTRNATTFAFIAPQQGLLLVDASSFKRAEELVSYLRGSLGSLPVVPPALKQAPASIMTQWLEQTPVNFELGDEAELSEPGDEGGVIRCKRHDLTAEEIKIHLEAGKQVNKLSLSWSDQLNFLLSDDFSLKRLRFGDEIQEQASDQGGDDAASRFDADFALMSRCLCDLVEALIEVLGGEDRARLELQA</sequence>
<evidence type="ECO:0000313" key="8">
    <source>
        <dbReference type="Proteomes" id="UP000280792"/>
    </source>
</evidence>
<dbReference type="NCBIfam" id="NF001462">
    <property type="entry name" value="PRK00321.1-3"/>
    <property type="match status" value="1"/>
</dbReference>
<evidence type="ECO:0000256" key="5">
    <source>
        <dbReference type="ARBA" id="ARBA00023172"/>
    </source>
</evidence>